<gene>
    <name evidence="2" type="ORF">WN51_04711</name>
</gene>
<dbReference type="STRING" id="166423.A0A0M9AC69"/>
<protein>
    <recommendedName>
        <fullName evidence="1">PiggyBac transposable element-derived protein domain-containing protein</fullName>
    </recommendedName>
</protein>
<dbReference type="Proteomes" id="UP000053105">
    <property type="component" value="Unassembled WGS sequence"/>
</dbReference>
<evidence type="ECO:0000313" key="3">
    <source>
        <dbReference type="Proteomes" id="UP000053105"/>
    </source>
</evidence>
<dbReference type="InterPro" id="IPR029526">
    <property type="entry name" value="PGBD"/>
</dbReference>
<evidence type="ECO:0000259" key="1">
    <source>
        <dbReference type="Pfam" id="PF13843"/>
    </source>
</evidence>
<organism evidence="2 3">
    <name type="scientific">Melipona quadrifasciata</name>
    <dbReference type="NCBI Taxonomy" id="166423"/>
    <lineage>
        <taxon>Eukaryota</taxon>
        <taxon>Metazoa</taxon>
        <taxon>Ecdysozoa</taxon>
        <taxon>Arthropoda</taxon>
        <taxon>Hexapoda</taxon>
        <taxon>Insecta</taxon>
        <taxon>Pterygota</taxon>
        <taxon>Neoptera</taxon>
        <taxon>Endopterygota</taxon>
        <taxon>Hymenoptera</taxon>
        <taxon>Apocrita</taxon>
        <taxon>Aculeata</taxon>
        <taxon>Apoidea</taxon>
        <taxon>Anthophila</taxon>
        <taxon>Apidae</taxon>
        <taxon>Melipona</taxon>
    </lineage>
</organism>
<keyword evidence="3" id="KW-1185">Reference proteome</keyword>
<dbReference type="EMBL" id="KQ435696">
    <property type="protein sequence ID" value="KOX80846.1"/>
    <property type="molecule type" value="Genomic_DNA"/>
</dbReference>
<dbReference type="PANTHER" id="PTHR46599">
    <property type="entry name" value="PIGGYBAC TRANSPOSABLE ELEMENT-DERIVED PROTEIN 4"/>
    <property type="match status" value="1"/>
</dbReference>
<dbReference type="AlphaFoldDB" id="A0A0M9AC69"/>
<evidence type="ECO:0000313" key="2">
    <source>
        <dbReference type="EMBL" id="KOX80846.1"/>
    </source>
</evidence>
<dbReference type="OrthoDB" id="7611382at2759"/>
<feature type="domain" description="PiggyBac transposable element-derived protein" evidence="1">
    <location>
        <begin position="10"/>
        <end position="96"/>
    </location>
</feature>
<sequence>MTQFSTKLYRSENCTLTIYKSKPNKKVLLLSTKHTNITIEKNKKLVPETVTYYNSTKYGVDVLDQMARKYSVKASLRRWPLQVFHNILDLTAINAWILYKETTQVNISRKDFIFQLAEELRSKCREEVENTSIPMTEIHATDAWKNCQVQQSCKRNRRTNHCAKCNRNVCGKCVSKTEFTRKKCFP</sequence>
<dbReference type="PANTHER" id="PTHR46599:SF6">
    <property type="entry name" value="DUAL SPECIFICITY PHOSPHATASE 26"/>
    <property type="match status" value="1"/>
</dbReference>
<accession>A0A0M9AC69</accession>
<proteinExistence type="predicted"/>
<dbReference type="Pfam" id="PF13843">
    <property type="entry name" value="DDE_Tnp_1_7"/>
    <property type="match status" value="1"/>
</dbReference>
<reference evidence="2 3" key="1">
    <citation type="submission" date="2015-07" db="EMBL/GenBank/DDBJ databases">
        <title>The genome of Melipona quadrifasciata.</title>
        <authorList>
            <person name="Pan H."/>
            <person name="Kapheim K."/>
        </authorList>
    </citation>
    <scope>NUCLEOTIDE SEQUENCE [LARGE SCALE GENOMIC DNA]</scope>
    <source>
        <strain evidence="2">0111107301</strain>
        <tissue evidence="2">Whole body</tissue>
    </source>
</reference>
<name>A0A0M9AC69_9HYME</name>